<evidence type="ECO:0000313" key="3">
    <source>
        <dbReference type="Proteomes" id="UP000299102"/>
    </source>
</evidence>
<dbReference type="Proteomes" id="UP000299102">
    <property type="component" value="Unassembled WGS sequence"/>
</dbReference>
<feature type="compositionally biased region" description="Polar residues" evidence="1">
    <location>
        <begin position="39"/>
        <end position="48"/>
    </location>
</feature>
<sequence>MGVINTRAASALSTDQSAILEACVKKEEPDETAEEQRASNDNNDNTVDLSPFINSVELTKEKTAEKLSHAKPLLNFKLTQQIDVVGQSRF</sequence>
<protein>
    <submittedName>
        <fullName evidence="2">Uncharacterized protein</fullName>
    </submittedName>
</protein>
<dbReference type="AlphaFoldDB" id="A0A4C1TAN5"/>
<feature type="compositionally biased region" description="Basic and acidic residues" evidence="1">
    <location>
        <begin position="26"/>
        <end position="38"/>
    </location>
</feature>
<gene>
    <name evidence="2" type="ORF">EVAR_70787_1</name>
</gene>
<feature type="region of interest" description="Disordered" evidence="1">
    <location>
        <begin position="26"/>
        <end position="48"/>
    </location>
</feature>
<reference evidence="2 3" key="1">
    <citation type="journal article" date="2019" name="Commun. Biol.">
        <title>The bagworm genome reveals a unique fibroin gene that provides high tensile strength.</title>
        <authorList>
            <person name="Kono N."/>
            <person name="Nakamura H."/>
            <person name="Ohtoshi R."/>
            <person name="Tomita M."/>
            <person name="Numata K."/>
            <person name="Arakawa K."/>
        </authorList>
    </citation>
    <scope>NUCLEOTIDE SEQUENCE [LARGE SCALE GENOMIC DNA]</scope>
</reference>
<comment type="caution">
    <text evidence="2">The sequence shown here is derived from an EMBL/GenBank/DDBJ whole genome shotgun (WGS) entry which is preliminary data.</text>
</comment>
<organism evidence="2 3">
    <name type="scientific">Eumeta variegata</name>
    <name type="common">Bagworm moth</name>
    <name type="synonym">Eumeta japonica</name>
    <dbReference type="NCBI Taxonomy" id="151549"/>
    <lineage>
        <taxon>Eukaryota</taxon>
        <taxon>Metazoa</taxon>
        <taxon>Ecdysozoa</taxon>
        <taxon>Arthropoda</taxon>
        <taxon>Hexapoda</taxon>
        <taxon>Insecta</taxon>
        <taxon>Pterygota</taxon>
        <taxon>Neoptera</taxon>
        <taxon>Endopterygota</taxon>
        <taxon>Lepidoptera</taxon>
        <taxon>Glossata</taxon>
        <taxon>Ditrysia</taxon>
        <taxon>Tineoidea</taxon>
        <taxon>Psychidae</taxon>
        <taxon>Oiketicinae</taxon>
        <taxon>Eumeta</taxon>
    </lineage>
</organism>
<keyword evidence="3" id="KW-1185">Reference proteome</keyword>
<dbReference type="EMBL" id="BGZK01004713">
    <property type="protein sequence ID" value="GBP10477.1"/>
    <property type="molecule type" value="Genomic_DNA"/>
</dbReference>
<accession>A0A4C1TAN5</accession>
<proteinExistence type="predicted"/>
<name>A0A4C1TAN5_EUMVA</name>
<evidence type="ECO:0000256" key="1">
    <source>
        <dbReference type="SAM" id="MobiDB-lite"/>
    </source>
</evidence>
<evidence type="ECO:0000313" key="2">
    <source>
        <dbReference type="EMBL" id="GBP10477.1"/>
    </source>
</evidence>